<proteinExistence type="predicted"/>
<name>A0A9Q2S8T5_RHOHA</name>
<reference evidence="1" key="1">
    <citation type="submission" date="2019-11" db="EMBL/GenBank/DDBJ databases">
        <title>Spread of Macrolides and rifampicin resistant Rhodococcus equi in clinical isolates in the USA.</title>
        <authorList>
            <person name="Alvarez-Narvaez S."/>
            <person name="Huber L."/>
            <person name="Cohen N.D."/>
            <person name="Slovis N."/>
            <person name="Greiter M."/>
            <person name="Giguere S."/>
            <person name="Hart K."/>
        </authorList>
    </citation>
    <scope>NUCLEOTIDE SEQUENCE</scope>
    <source>
        <strain evidence="1">Lh_17</strain>
    </source>
</reference>
<organism evidence="1 2">
    <name type="scientific">Rhodococcus hoagii</name>
    <name type="common">Corynebacterium equii</name>
    <dbReference type="NCBI Taxonomy" id="43767"/>
    <lineage>
        <taxon>Bacteria</taxon>
        <taxon>Bacillati</taxon>
        <taxon>Actinomycetota</taxon>
        <taxon>Actinomycetes</taxon>
        <taxon>Mycobacteriales</taxon>
        <taxon>Nocardiaceae</taxon>
        <taxon>Prescottella</taxon>
    </lineage>
</organism>
<gene>
    <name evidence="1" type="ORF">GS441_20240</name>
</gene>
<protein>
    <recommendedName>
        <fullName evidence="3">Capsid maturation protease</fullName>
    </recommendedName>
</protein>
<dbReference type="EMBL" id="WUXR01000013">
    <property type="protein sequence ID" value="MBM4567660.1"/>
    <property type="molecule type" value="Genomic_DNA"/>
</dbReference>
<sequence length="222" mass="24560">MTVALSPTEQRTVLEQLNLLAVEDVTSLWRQASDLAPSEFRDIIIGGVPELLDPYIAGTADLTAAWYEEAAPRLDYVATTAPLPASEQLAASTRWALMATGDTALTRLAGFTKRTVFNAQRDTVLTNVEQEPGARWARHASANACEFCRMLATRQDVYRSARSAGENNRYHDHCRCMAVPVRPGRSYDPPAYVQQWDEQYRAASRATDGSTKAVLAHMRANN</sequence>
<dbReference type="AlphaFoldDB" id="A0A9Q2S8T5"/>
<evidence type="ECO:0000313" key="1">
    <source>
        <dbReference type="EMBL" id="MBM4567660.1"/>
    </source>
</evidence>
<evidence type="ECO:0000313" key="2">
    <source>
        <dbReference type="Proteomes" id="UP000808906"/>
    </source>
</evidence>
<dbReference type="Proteomes" id="UP000808906">
    <property type="component" value="Unassembled WGS sequence"/>
</dbReference>
<accession>A0A9Q2S8T5</accession>
<dbReference type="InterPro" id="IPR057369">
    <property type="entry name" value="VG15"/>
</dbReference>
<evidence type="ECO:0008006" key="3">
    <source>
        <dbReference type="Google" id="ProtNLM"/>
    </source>
</evidence>
<dbReference type="Pfam" id="PF25310">
    <property type="entry name" value="VG15"/>
    <property type="match status" value="1"/>
</dbReference>
<comment type="caution">
    <text evidence="1">The sequence shown here is derived from an EMBL/GenBank/DDBJ whole genome shotgun (WGS) entry which is preliminary data.</text>
</comment>